<evidence type="ECO:0000313" key="1">
    <source>
        <dbReference type="EMBL" id="OKH22601.1"/>
    </source>
</evidence>
<dbReference type="EMBL" id="MRCB01000013">
    <property type="protein sequence ID" value="OKH22601.1"/>
    <property type="molecule type" value="Genomic_DNA"/>
</dbReference>
<accession>A0A1U7HGC7</accession>
<reference evidence="1 2" key="1">
    <citation type="submission" date="2016-11" db="EMBL/GenBank/DDBJ databases">
        <title>Draft Genome Sequences of Nine Cyanobacterial Strains from Diverse Habitats.</title>
        <authorList>
            <person name="Zhu T."/>
            <person name="Hou S."/>
            <person name="Lu X."/>
            <person name="Hess W.R."/>
        </authorList>
    </citation>
    <scope>NUCLEOTIDE SEQUENCE [LARGE SCALE GENOMIC DNA]</scope>
    <source>
        <strain evidence="1 2">NIES-593</strain>
    </source>
</reference>
<name>A0A1U7HGC7_9CYAN</name>
<dbReference type="Proteomes" id="UP000186868">
    <property type="component" value="Unassembled WGS sequence"/>
</dbReference>
<dbReference type="STRING" id="1921803.NIES593_12475"/>
<sequence>MELITIILSSLLAAISPVGLIIDSVVENTLRSQVEDVEQLDVRIDSTPGYQVLQGKVDRVRIASRDVRPIRDLRIAVAELETDPIDVDLQRLQNEGEKALSQVLRQPFRGAVRLAISESDLNQALESPNIKSRLEGVMNSFVEEASEASASSFKILKARADFLGSNRLGLRLQLQQSQTRKDVSEPPEPVEIKLEVGLNVVAGRSLQLNDPKGMVNGRRLSTRLLRGLAEGLSEELDLRRLENRGITARVLHLNVTDEEMQIAAFIRVEP</sequence>
<gene>
    <name evidence="1" type="ORF">NIES593_12475</name>
</gene>
<dbReference type="RefSeq" id="WP_073599896.1">
    <property type="nucleotide sequence ID" value="NZ_MRCB01000013.1"/>
</dbReference>
<comment type="caution">
    <text evidence="1">The sequence shown here is derived from an EMBL/GenBank/DDBJ whole genome shotgun (WGS) entry which is preliminary data.</text>
</comment>
<evidence type="ECO:0000313" key="2">
    <source>
        <dbReference type="Proteomes" id="UP000186868"/>
    </source>
</evidence>
<protein>
    <recommendedName>
        <fullName evidence="3">DUF2993 domain-containing protein</fullName>
    </recommendedName>
</protein>
<evidence type="ECO:0008006" key="3">
    <source>
        <dbReference type="Google" id="ProtNLM"/>
    </source>
</evidence>
<organism evidence="1 2">
    <name type="scientific">Hydrococcus rivularis NIES-593</name>
    <dbReference type="NCBI Taxonomy" id="1921803"/>
    <lineage>
        <taxon>Bacteria</taxon>
        <taxon>Bacillati</taxon>
        <taxon>Cyanobacteriota</taxon>
        <taxon>Cyanophyceae</taxon>
        <taxon>Pleurocapsales</taxon>
        <taxon>Hydrococcaceae</taxon>
        <taxon>Hydrococcus</taxon>
    </lineage>
</organism>
<proteinExistence type="predicted"/>
<keyword evidence="2" id="KW-1185">Reference proteome</keyword>
<dbReference type="AlphaFoldDB" id="A0A1U7HGC7"/>
<dbReference type="OrthoDB" id="570669at2"/>
<dbReference type="Pfam" id="PF11209">
    <property type="entry name" value="LmeA"/>
    <property type="match status" value="1"/>
</dbReference>
<dbReference type="InterPro" id="IPR021373">
    <property type="entry name" value="DUF2993"/>
</dbReference>